<dbReference type="EMBL" id="BMAV01011042">
    <property type="protein sequence ID" value="GFY56574.1"/>
    <property type="molecule type" value="Genomic_DNA"/>
</dbReference>
<organism evidence="1 2">
    <name type="scientific">Trichonephila inaurata madagascariensis</name>
    <dbReference type="NCBI Taxonomy" id="2747483"/>
    <lineage>
        <taxon>Eukaryota</taxon>
        <taxon>Metazoa</taxon>
        <taxon>Ecdysozoa</taxon>
        <taxon>Arthropoda</taxon>
        <taxon>Chelicerata</taxon>
        <taxon>Arachnida</taxon>
        <taxon>Araneae</taxon>
        <taxon>Araneomorphae</taxon>
        <taxon>Entelegynae</taxon>
        <taxon>Araneoidea</taxon>
        <taxon>Nephilidae</taxon>
        <taxon>Trichonephila</taxon>
        <taxon>Trichonephila inaurata</taxon>
    </lineage>
</organism>
<protein>
    <submittedName>
        <fullName evidence="1">Uncharacterized protein</fullName>
    </submittedName>
</protein>
<keyword evidence="2" id="KW-1185">Reference proteome</keyword>
<proteinExistence type="predicted"/>
<gene>
    <name evidence="1" type="ORF">TNIN_299451</name>
</gene>
<comment type="caution">
    <text evidence="1">The sequence shown here is derived from an EMBL/GenBank/DDBJ whole genome shotgun (WGS) entry which is preliminary data.</text>
</comment>
<reference evidence="1" key="1">
    <citation type="submission" date="2020-08" db="EMBL/GenBank/DDBJ databases">
        <title>Multicomponent nature underlies the extraordinary mechanical properties of spider dragline silk.</title>
        <authorList>
            <person name="Kono N."/>
            <person name="Nakamura H."/>
            <person name="Mori M."/>
            <person name="Yoshida Y."/>
            <person name="Ohtoshi R."/>
            <person name="Malay A.D."/>
            <person name="Moran D.A.P."/>
            <person name="Tomita M."/>
            <person name="Numata K."/>
            <person name="Arakawa K."/>
        </authorList>
    </citation>
    <scope>NUCLEOTIDE SEQUENCE</scope>
</reference>
<accession>A0A8X6XNL8</accession>
<name>A0A8X6XNL8_9ARAC</name>
<evidence type="ECO:0000313" key="2">
    <source>
        <dbReference type="Proteomes" id="UP000886998"/>
    </source>
</evidence>
<evidence type="ECO:0000313" key="1">
    <source>
        <dbReference type="EMBL" id="GFY56574.1"/>
    </source>
</evidence>
<sequence>MSEHPTMNYNEQFGTHCNLFHKNYAKLAFCISITFQNDHRYTACYLCKSILRGRTNFPNWIKVIYKKKR</sequence>
<dbReference type="Proteomes" id="UP000886998">
    <property type="component" value="Unassembled WGS sequence"/>
</dbReference>
<dbReference type="AlphaFoldDB" id="A0A8X6XNL8"/>